<evidence type="ECO:0000313" key="2">
    <source>
        <dbReference type="EMBL" id="EPS93058.1"/>
    </source>
</evidence>
<name>S8DP04_FOMSC</name>
<dbReference type="PANTHER" id="PTHR14218">
    <property type="entry name" value="PROTEASE S8 TRIPEPTIDYL PEPTIDASE I CLN2"/>
    <property type="match status" value="1"/>
</dbReference>
<dbReference type="InParanoid" id="S8DP04"/>
<dbReference type="SUPFAM" id="SSF54897">
    <property type="entry name" value="Protease propeptides/inhibitors"/>
    <property type="match status" value="1"/>
</dbReference>
<gene>
    <name evidence="2" type="ORF">FOMPIDRAFT_1056305</name>
</gene>
<dbReference type="AlphaFoldDB" id="S8DP04"/>
<feature type="domain" description="Peptidase S53 activation" evidence="1">
    <location>
        <begin position="23"/>
        <end position="120"/>
    </location>
</feature>
<evidence type="ECO:0000313" key="3">
    <source>
        <dbReference type="Proteomes" id="UP000015241"/>
    </source>
</evidence>
<dbReference type="OrthoDB" id="409122at2759"/>
<feature type="non-terminal residue" evidence="2">
    <location>
        <position position="129"/>
    </location>
</feature>
<dbReference type="Proteomes" id="UP000015241">
    <property type="component" value="Unassembled WGS sequence"/>
</dbReference>
<dbReference type="GO" id="GO:0004175">
    <property type="term" value="F:endopeptidase activity"/>
    <property type="evidence" value="ECO:0007669"/>
    <property type="project" value="TreeGrafter"/>
</dbReference>
<proteinExistence type="predicted"/>
<dbReference type="Pfam" id="PF09286">
    <property type="entry name" value="Pro-kuma_activ"/>
    <property type="match status" value="1"/>
</dbReference>
<dbReference type="GO" id="GO:0008240">
    <property type="term" value="F:tripeptidyl-peptidase activity"/>
    <property type="evidence" value="ECO:0007669"/>
    <property type="project" value="TreeGrafter"/>
</dbReference>
<dbReference type="GO" id="GO:0006508">
    <property type="term" value="P:proteolysis"/>
    <property type="evidence" value="ECO:0007669"/>
    <property type="project" value="TreeGrafter"/>
</dbReference>
<dbReference type="PANTHER" id="PTHR14218:SF15">
    <property type="entry name" value="TRIPEPTIDYL-PEPTIDASE 1"/>
    <property type="match status" value="1"/>
</dbReference>
<protein>
    <recommendedName>
        <fullName evidence="1">Peptidase S53 activation domain-containing protein</fullName>
    </recommendedName>
</protein>
<accession>S8DP04</accession>
<dbReference type="EMBL" id="KE504302">
    <property type="protein sequence ID" value="EPS93058.1"/>
    <property type="molecule type" value="Genomic_DNA"/>
</dbReference>
<evidence type="ECO:0000259" key="1">
    <source>
        <dbReference type="Pfam" id="PF09286"/>
    </source>
</evidence>
<reference evidence="2 3" key="1">
    <citation type="journal article" date="2012" name="Science">
        <title>The Paleozoic origin of enzymatic lignin decomposition reconstructed from 31 fungal genomes.</title>
        <authorList>
            <person name="Floudas D."/>
            <person name="Binder M."/>
            <person name="Riley R."/>
            <person name="Barry K."/>
            <person name="Blanchette R.A."/>
            <person name="Henrissat B."/>
            <person name="Martinez A.T."/>
            <person name="Otillar R."/>
            <person name="Spatafora J.W."/>
            <person name="Yadav J.S."/>
            <person name="Aerts A."/>
            <person name="Benoit I."/>
            <person name="Boyd A."/>
            <person name="Carlson A."/>
            <person name="Copeland A."/>
            <person name="Coutinho P.M."/>
            <person name="de Vries R.P."/>
            <person name="Ferreira P."/>
            <person name="Findley K."/>
            <person name="Foster B."/>
            <person name="Gaskell J."/>
            <person name="Glotzer D."/>
            <person name="Gorecki P."/>
            <person name="Heitman J."/>
            <person name="Hesse C."/>
            <person name="Hori C."/>
            <person name="Igarashi K."/>
            <person name="Jurgens J.A."/>
            <person name="Kallen N."/>
            <person name="Kersten P."/>
            <person name="Kohler A."/>
            <person name="Kuees U."/>
            <person name="Kumar T.K.A."/>
            <person name="Kuo A."/>
            <person name="LaButti K."/>
            <person name="Larrondo L.F."/>
            <person name="Lindquist E."/>
            <person name="Ling A."/>
            <person name="Lombard V."/>
            <person name="Lucas S."/>
            <person name="Lundell T."/>
            <person name="Martin R."/>
            <person name="McLaughlin D.J."/>
            <person name="Morgenstern I."/>
            <person name="Morin E."/>
            <person name="Murat C."/>
            <person name="Nagy L.G."/>
            <person name="Nolan M."/>
            <person name="Ohm R.A."/>
            <person name="Patyshakuliyeva A."/>
            <person name="Rokas A."/>
            <person name="Ruiz-Duenas F.J."/>
            <person name="Sabat G."/>
            <person name="Salamov A."/>
            <person name="Samejima M."/>
            <person name="Schmutz J."/>
            <person name="Slot J.C."/>
            <person name="St John F."/>
            <person name="Stenlid J."/>
            <person name="Sun H."/>
            <person name="Sun S."/>
            <person name="Syed K."/>
            <person name="Tsang A."/>
            <person name="Wiebenga A."/>
            <person name="Young D."/>
            <person name="Pisabarro A."/>
            <person name="Eastwood D.C."/>
            <person name="Martin F."/>
            <person name="Cullen D."/>
            <person name="Grigoriev I.V."/>
            <person name="Hibbett D.S."/>
        </authorList>
    </citation>
    <scope>NUCLEOTIDE SEQUENCE</scope>
    <source>
        <strain evidence="3">FP-58527</strain>
    </source>
</reference>
<dbReference type="InterPro" id="IPR015366">
    <property type="entry name" value="S53_propep"/>
</dbReference>
<dbReference type="InterPro" id="IPR050819">
    <property type="entry name" value="Tripeptidyl-peptidase_I"/>
</dbReference>
<keyword evidence="3" id="KW-1185">Reference proteome</keyword>
<sequence>MNGLCVIDRRLSAPCAFSWTRFAAPELVINSKCALAQSDAASLEQALCDASDPKRVNYGKHLTKMEAAAFVGPSNQTVATIPKGLATQNLKANAISPGGNWLSLQVLVLQANDLFALCLSIITHGTTAH</sequence>
<dbReference type="HOGENOM" id="CLU_1992683_0_0_1"/>
<organism evidence="2 3">
    <name type="scientific">Fomitopsis schrenkii</name>
    <name type="common">Brown rot fungus</name>
    <dbReference type="NCBI Taxonomy" id="2126942"/>
    <lineage>
        <taxon>Eukaryota</taxon>
        <taxon>Fungi</taxon>
        <taxon>Dikarya</taxon>
        <taxon>Basidiomycota</taxon>
        <taxon>Agaricomycotina</taxon>
        <taxon>Agaricomycetes</taxon>
        <taxon>Polyporales</taxon>
        <taxon>Fomitopsis</taxon>
    </lineage>
</organism>
<dbReference type="STRING" id="743788.S8DP04"/>